<reference evidence="1" key="1">
    <citation type="submission" date="2020-10" db="EMBL/GenBank/DDBJ databases">
        <authorList>
            <person name="Castelo-Branco R."/>
            <person name="Eusebio N."/>
            <person name="Adriana R."/>
            <person name="Vieira A."/>
            <person name="Brugerolle De Fraissinette N."/>
            <person name="Rezende De Castro R."/>
            <person name="Schneider M.P."/>
            <person name="Vasconcelos V."/>
            <person name="Leao P.N."/>
        </authorList>
    </citation>
    <scope>NUCLEOTIDE SEQUENCE</scope>
    <source>
        <strain evidence="1">LEGE 11480</strain>
    </source>
</reference>
<dbReference type="RefSeq" id="WP_264328273.1">
    <property type="nucleotide sequence ID" value="NZ_JADEXQ010000214.1"/>
</dbReference>
<proteinExistence type="predicted"/>
<comment type="caution">
    <text evidence="1">The sequence shown here is derived from an EMBL/GenBank/DDBJ whole genome shotgun (WGS) entry which is preliminary data.</text>
</comment>
<organism evidence="1 2">
    <name type="scientific">Romeriopsis navalis LEGE 11480</name>
    <dbReference type="NCBI Taxonomy" id="2777977"/>
    <lineage>
        <taxon>Bacteria</taxon>
        <taxon>Bacillati</taxon>
        <taxon>Cyanobacteriota</taxon>
        <taxon>Cyanophyceae</taxon>
        <taxon>Leptolyngbyales</taxon>
        <taxon>Leptolyngbyaceae</taxon>
        <taxon>Romeriopsis</taxon>
        <taxon>Romeriopsis navalis</taxon>
    </lineage>
</organism>
<sequence length="76" mass="8603">MLFNQAQNQSTTTATIAARVLIRLSCFIVIEFWLNAVNLDTLADYHEFMQRQLAIEVTQQQTIAQNSFNATPVLVS</sequence>
<protein>
    <submittedName>
        <fullName evidence="1">Uncharacterized protein</fullName>
    </submittedName>
</protein>
<evidence type="ECO:0000313" key="2">
    <source>
        <dbReference type="Proteomes" id="UP000625316"/>
    </source>
</evidence>
<gene>
    <name evidence="1" type="ORF">IQ266_27460</name>
</gene>
<name>A0A928VWT3_9CYAN</name>
<evidence type="ECO:0000313" key="1">
    <source>
        <dbReference type="EMBL" id="MBE9033474.1"/>
    </source>
</evidence>
<keyword evidence="2" id="KW-1185">Reference proteome</keyword>
<accession>A0A928VWT3</accession>
<dbReference type="Proteomes" id="UP000625316">
    <property type="component" value="Unassembled WGS sequence"/>
</dbReference>
<dbReference type="EMBL" id="JADEXQ010000214">
    <property type="protein sequence ID" value="MBE9033474.1"/>
    <property type="molecule type" value="Genomic_DNA"/>
</dbReference>
<dbReference type="AlphaFoldDB" id="A0A928VWT3"/>